<feature type="compositionally biased region" description="Polar residues" evidence="1">
    <location>
        <begin position="80"/>
        <end position="93"/>
    </location>
</feature>
<dbReference type="AlphaFoldDB" id="A0A6A4XX42"/>
<accession>A0A6A4XX42</accession>
<reference evidence="2" key="1">
    <citation type="submission" date="2019-06" db="EMBL/GenBank/DDBJ databases">
        <title>Genomics analysis of Aphanomyces spp. identifies a new class of oomycete effector associated with host adaptation.</title>
        <authorList>
            <person name="Gaulin E."/>
        </authorList>
    </citation>
    <scope>NUCLEOTIDE SEQUENCE</scope>
    <source>
        <strain evidence="2">CBS 578.67</strain>
    </source>
</reference>
<comment type="caution">
    <text evidence="2">The sequence shown here is derived from an EMBL/GenBank/DDBJ whole genome shotgun (WGS) entry which is preliminary data.</text>
</comment>
<sequence>MNTEAAVVKAQVVVDEAVEAVKNAQRRLDNWLVANPNDFGDTYRHLRDDLKEAREALKEAREALKEAREFYLRIREAPSHEQSASNASDQTAEPTGPLIDLTSTGILEFLETQMNDSAKFHTVPHLLSPSNLEFQLSGRDMALKVAADCMNKIAKPVSQTTKADRKIPVCAGLPGLGKSRMLEEWENIFDLAKIHGPRLGALVLYYNGHKPHVIEASMTIEASFSWRLLHRLFIEGNGV</sequence>
<evidence type="ECO:0000256" key="1">
    <source>
        <dbReference type="SAM" id="MobiDB-lite"/>
    </source>
</evidence>
<gene>
    <name evidence="2" type="ORF">As57867_020525</name>
</gene>
<feature type="region of interest" description="Disordered" evidence="1">
    <location>
        <begin position="76"/>
        <end position="97"/>
    </location>
</feature>
<protein>
    <submittedName>
        <fullName evidence="2">Uncharacterized protein</fullName>
    </submittedName>
</protein>
<name>A0A6A4XX42_9STRA</name>
<dbReference type="OrthoDB" id="19885at2759"/>
<feature type="non-terminal residue" evidence="2">
    <location>
        <position position="239"/>
    </location>
</feature>
<dbReference type="EMBL" id="VJMH01006895">
    <property type="protein sequence ID" value="KAF0687680.1"/>
    <property type="molecule type" value="Genomic_DNA"/>
</dbReference>
<proteinExistence type="predicted"/>
<organism evidence="2">
    <name type="scientific">Aphanomyces stellatus</name>
    <dbReference type="NCBI Taxonomy" id="120398"/>
    <lineage>
        <taxon>Eukaryota</taxon>
        <taxon>Sar</taxon>
        <taxon>Stramenopiles</taxon>
        <taxon>Oomycota</taxon>
        <taxon>Saprolegniomycetes</taxon>
        <taxon>Saprolegniales</taxon>
        <taxon>Verrucalvaceae</taxon>
        <taxon>Aphanomyces</taxon>
    </lineage>
</organism>
<evidence type="ECO:0000313" key="2">
    <source>
        <dbReference type="EMBL" id="KAF0687680.1"/>
    </source>
</evidence>